<feature type="region of interest" description="Disordered" evidence="5">
    <location>
        <begin position="342"/>
        <end position="368"/>
    </location>
</feature>
<keyword evidence="8" id="KW-1185">Reference proteome</keyword>
<dbReference type="OrthoDB" id="9779283at2"/>
<dbReference type="InterPro" id="IPR009056">
    <property type="entry name" value="Cyt_c-like_dom"/>
</dbReference>
<dbReference type="Gene3D" id="3.10.450.50">
    <property type="match status" value="1"/>
</dbReference>
<keyword evidence="2 4" id="KW-0479">Metal-binding</keyword>
<dbReference type="Proteomes" id="UP000260351">
    <property type="component" value="Unassembled WGS sequence"/>
</dbReference>
<sequence>MKNLTTVIKTLVAVGILAGLGVLAFAWSGLYPVSVGSGHTAPVAWVLETVRERSVAVRAADLVVPSDLESPERIAAGAGHYKSMCVDCHGKPGEEPADVFDPAPPALYRHRVDPAEAFWTIKNGLKMTAMPSHLDHSDQENWDAVAFVRALPDMDVAEYEALTADASHDHGNDGGHDHGEDSDDHHDDAASEDTGHHDDSDMISKASEAMSGEGDHRHEMGADSPESAIEGFHHALAEGRAEAALAYLHPRVTIVEGGHIQTIDEYRAGHLASDMAFLGQIEIEQLSRTVQSAGGQATVETRSRFTGTIDGQPLDLESSEFATLIETEKGWRISQIAWNSRPCGKNDVTDQPEAPDHQHASGENDHDH</sequence>
<dbReference type="GO" id="GO:0046872">
    <property type="term" value="F:metal ion binding"/>
    <property type="evidence" value="ECO:0007669"/>
    <property type="project" value="UniProtKB-KW"/>
</dbReference>
<dbReference type="AlphaFoldDB" id="A0A3E1KB01"/>
<keyword evidence="3 4" id="KW-0408">Iron</keyword>
<evidence type="ECO:0000256" key="1">
    <source>
        <dbReference type="ARBA" id="ARBA00022617"/>
    </source>
</evidence>
<evidence type="ECO:0000256" key="5">
    <source>
        <dbReference type="SAM" id="MobiDB-lite"/>
    </source>
</evidence>
<organism evidence="7 8">
    <name type="scientific">Wenzhouxiangella sediminis</name>
    <dbReference type="NCBI Taxonomy" id="1792836"/>
    <lineage>
        <taxon>Bacteria</taxon>
        <taxon>Pseudomonadati</taxon>
        <taxon>Pseudomonadota</taxon>
        <taxon>Gammaproteobacteria</taxon>
        <taxon>Chromatiales</taxon>
        <taxon>Wenzhouxiangellaceae</taxon>
        <taxon>Wenzhouxiangella</taxon>
    </lineage>
</organism>
<dbReference type="Pfam" id="PF14534">
    <property type="entry name" value="DUF4440"/>
    <property type="match status" value="1"/>
</dbReference>
<evidence type="ECO:0000256" key="3">
    <source>
        <dbReference type="ARBA" id="ARBA00023004"/>
    </source>
</evidence>
<dbReference type="Pfam" id="PF13442">
    <property type="entry name" value="Cytochrome_CBB3"/>
    <property type="match status" value="1"/>
</dbReference>
<keyword evidence="1 4" id="KW-0349">Heme</keyword>
<evidence type="ECO:0000259" key="6">
    <source>
        <dbReference type="PROSITE" id="PS51007"/>
    </source>
</evidence>
<dbReference type="Gene3D" id="1.10.760.10">
    <property type="entry name" value="Cytochrome c-like domain"/>
    <property type="match status" value="1"/>
</dbReference>
<dbReference type="SUPFAM" id="SSF54427">
    <property type="entry name" value="NTF2-like"/>
    <property type="match status" value="1"/>
</dbReference>
<dbReference type="PROSITE" id="PS51007">
    <property type="entry name" value="CYTC"/>
    <property type="match status" value="1"/>
</dbReference>
<evidence type="ECO:0000313" key="7">
    <source>
        <dbReference type="EMBL" id="RFF31624.1"/>
    </source>
</evidence>
<gene>
    <name evidence="7" type="ORF">DZC52_04525</name>
</gene>
<feature type="compositionally biased region" description="Basic and acidic residues" evidence="5">
    <location>
        <begin position="354"/>
        <end position="368"/>
    </location>
</feature>
<proteinExistence type="predicted"/>
<comment type="caution">
    <text evidence="7">The sequence shown here is derived from an EMBL/GenBank/DDBJ whole genome shotgun (WGS) entry which is preliminary data.</text>
</comment>
<dbReference type="InterPro" id="IPR032710">
    <property type="entry name" value="NTF2-like_dom_sf"/>
</dbReference>
<dbReference type="SUPFAM" id="SSF46626">
    <property type="entry name" value="Cytochrome c"/>
    <property type="match status" value="1"/>
</dbReference>
<accession>A0A3E1KB01</accession>
<dbReference type="RefSeq" id="WP_116649930.1">
    <property type="nucleotide sequence ID" value="NZ_QUZK01000018.1"/>
</dbReference>
<dbReference type="GO" id="GO:0009055">
    <property type="term" value="F:electron transfer activity"/>
    <property type="evidence" value="ECO:0007669"/>
    <property type="project" value="InterPro"/>
</dbReference>
<feature type="region of interest" description="Disordered" evidence="5">
    <location>
        <begin position="166"/>
        <end position="201"/>
    </location>
</feature>
<dbReference type="InterPro" id="IPR036909">
    <property type="entry name" value="Cyt_c-like_dom_sf"/>
</dbReference>
<evidence type="ECO:0000256" key="2">
    <source>
        <dbReference type="ARBA" id="ARBA00022723"/>
    </source>
</evidence>
<evidence type="ECO:0000256" key="4">
    <source>
        <dbReference type="PROSITE-ProRule" id="PRU00433"/>
    </source>
</evidence>
<dbReference type="EMBL" id="QUZK01000018">
    <property type="protein sequence ID" value="RFF31624.1"/>
    <property type="molecule type" value="Genomic_DNA"/>
</dbReference>
<reference evidence="7 8" key="1">
    <citation type="submission" date="2018-08" db="EMBL/GenBank/DDBJ databases">
        <title>Wenzhouxiangella salilacus sp. nov., a novel bacterium isolated from a saline lake in Xinjiang Province, China.</title>
        <authorList>
            <person name="Han S."/>
        </authorList>
    </citation>
    <scope>NUCLEOTIDE SEQUENCE [LARGE SCALE GENOMIC DNA]</scope>
    <source>
        <strain evidence="7 8">XDB06</strain>
    </source>
</reference>
<name>A0A3E1KB01_9GAMM</name>
<dbReference type="GO" id="GO:0020037">
    <property type="term" value="F:heme binding"/>
    <property type="evidence" value="ECO:0007669"/>
    <property type="project" value="InterPro"/>
</dbReference>
<protein>
    <submittedName>
        <fullName evidence="7">DUF4440 domain-containing protein</fullName>
    </submittedName>
</protein>
<evidence type="ECO:0000313" key="8">
    <source>
        <dbReference type="Proteomes" id="UP000260351"/>
    </source>
</evidence>
<dbReference type="InterPro" id="IPR027843">
    <property type="entry name" value="DUF4440"/>
</dbReference>
<feature type="domain" description="Cytochrome c" evidence="6">
    <location>
        <begin position="72"/>
        <end position="152"/>
    </location>
</feature>